<sequence>MDIGAQENARTFISKMLEKKDYAADTGSDKQLEEYGKACFVLGEDQLGHDLFAHMTEHEFEGHEGCRRICGMTPLGEGPKDYLCTDCRCFLKPQCFNALKNGVWTAGFCDPAHHHIGF</sequence>
<name>A0AAD4I5U1_9PLEO</name>
<dbReference type="Proteomes" id="UP001199106">
    <property type="component" value="Unassembled WGS sequence"/>
</dbReference>
<comment type="caution">
    <text evidence="1">The sequence shown here is derived from an EMBL/GenBank/DDBJ whole genome shotgun (WGS) entry which is preliminary data.</text>
</comment>
<evidence type="ECO:0000313" key="2">
    <source>
        <dbReference type="Proteomes" id="UP001199106"/>
    </source>
</evidence>
<proteinExistence type="predicted"/>
<reference evidence="1" key="1">
    <citation type="submission" date="2021-07" db="EMBL/GenBank/DDBJ databases">
        <title>Genome Resource of American Ginseng Black Spot Pathogen Alternaria panax.</title>
        <authorList>
            <person name="Qiu C."/>
            <person name="Wang W."/>
            <person name="Liu Z."/>
        </authorList>
    </citation>
    <scope>NUCLEOTIDE SEQUENCE</scope>
    <source>
        <strain evidence="1">BNCC115425</strain>
    </source>
</reference>
<evidence type="ECO:0000313" key="1">
    <source>
        <dbReference type="EMBL" id="KAG9186808.1"/>
    </source>
</evidence>
<organism evidence="1 2">
    <name type="scientific">Alternaria panax</name>
    <dbReference type="NCBI Taxonomy" id="48097"/>
    <lineage>
        <taxon>Eukaryota</taxon>
        <taxon>Fungi</taxon>
        <taxon>Dikarya</taxon>
        <taxon>Ascomycota</taxon>
        <taxon>Pezizomycotina</taxon>
        <taxon>Dothideomycetes</taxon>
        <taxon>Pleosporomycetidae</taxon>
        <taxon>Pleosporales</taxon>
        <taxon>Pleosporineae</taxon>
        <taxon>Pleosporaceae</taxon>
        <taxon>Alternaria</taxon>
        <taxon>Alternaria sect. Panax</taxon>
    </lineage>
</organism>
<keyword evidence="2" id="KW-1185">Reference proteome</keyword>
<accession>A0AAD4I5U1</accession>
<dbReference type="AlphaFoldDB" id="A0AAD4I5U1"/>
<protein>
    <submittedName>
        <fullName evidence="1">Uncharacterized protein</fullName>
    </submittedName>
</protein>
<gene>
    <name evidence="1" type="ORF">G6011_09916</name>
</gene>
<dbReference type="EMBL" id="JAANER010000008">
    <property type="protein sequence ID" value="KAG9186808.1"/>
    <property type="molecule type" value="Genomic_DNA"/>
</dbReference>